<comment type="caution">
    <text evidence="5">The sequence shown here is derived from an EMBL/GenBank/DDBJ whole genome shotgun (WGS) entry which is preliminary data.</text>
</comment>
<dbReference type="SUPFAM" id="SSF46689">
    <property type="entry name" value="Homeodomain-like"/>
    <property type="match status" value="2"/>
</dbReference>
<organism evidence="5 6">
    <name type="scientific">Paenibacillus gyeongsangnamensis</name>
    <dbReference type="NCBI Taxonomy" id="3388067"/>
    <lineage>
        <taxon>Bacteria</taxon>
        <taxon>Bacillati</taxon>
        <taxon>Bacillota</taxon>
        <taxon>Bacilli</taxon>
        <taxon>Bacillales</taxon>
        <taxon>Paenibacillaceae</taxon>
        <taxon>Paenibacillus</taxon>
    </lineage>
</organism>
<dbReference type="SUPFAM" id="SSF51215">
    <property type="entry name" value="Regulatory protein AraC"/>
    <property type="match status" value="1"/>
</dbReference>
<feature type="domain" description="HTH araC/xylS-type" evidence="4">
    <location>
        <begin position="189"/>
        <end position="287"/>
    </location>
</feature>
<name>A0ABT4QEQ2_9BACL</name>
<protein>
    <submittedName>
        <fullName evidence="5">AraC family transcriptional regulator</fullName>
    </submittedName>
</protein>
<evidence type="ECO:0000313" key="6">
    <source>
        <dbReference type="Proteomes" id="UP001527882"/>
    </source>
</evidence>
<proteinExistence type="predicted"/>
<dbReference type="PANTHER" id="PTHR43280:SF28">
    <property type="entry name" value="HTH-TYPE TRANSCRIPTIONAL ACTIVATOR RHAS"/>
    <property type="match status" value="1"/>
</dbReference>
<dbReference type="PROSITE" id="PS01124">
    <property type="entry name" value="HTH_ARAC_FAMILY_2"/>
    <property type="match status" value="1"/>
</dbReference>
<evidence type="ECO:0000256" key="2">
    <source>
        <dbReference type="ARBA" id="ARBA00023125"/>
    </source>
</evidence>
<dbReference type="SMART" id="SM00342">
    <property type="entry name" value="HTH_ARAC"/>
    <property type="match status" value="1"/>
</dbReference>
<dbReference type="Gene3D" id="1.10.10.60">
    <property type="entry name" value="Homeodomain-like"/>
    <property type="match status" value="2"/>
</dbReference>
<dbReference type="InterPro" id="IPR020449">
    <property type="entry name" value="Tscrpt_reg_AraC-type_HTH"/>
</dbReference>
<keyword evidence="6" id="KW-1185">Reference proteome</keyword>
<evidence type="ECO:0000259" key="4">
    <source>
        <dbReference type="PROSITE" id="PS01124"/>
    </source>
</evidence>
<dbReference type="RefSeq" id="WP_269883872.1">
    <property type="nucleotide sequence ID" value="NZ_JAQAGZ010000017.1"/>
</dbReference>
<dbReference type="Proteomes" id="UP001527882">
    <property type="component" value="Unassembled WGS sequence"/>
</dbReference>
<dbReference type="Pfam" id="PF12833">
    <property type="entry name" value="HTH_18"/>
    <property type="match status" value="1"/>
</dbReference>
<dbReference type="PANTHER" id="PTHR43280">
    <property type="entry name" value="ARAC-FAMILY TRANSCRIPTIONAL REGULATOR"/>
    <property type="match status" value="1"/>
</dbReference>
<keyword evidence="1" id="KW-0805">Transcription regulation</keyword>
<dbReference type="EMBL" id="JAQAGZ010000017">
    <property type="protein sequence ID" value="MCZ8515341.1"/>
    <property type="molecule type" value="Genomic_DNA"/>
</dbReference>
<dbReference type="Pfam" id="PF02311">
    <property type="entry name" value="AraC_binding"/>
    <property type="match status" value="1"/>
</dbReference>
<dbReference type="InterPro" id="IPR018060">
    <property type="entry name" value="HTH_AraC"/>
</dbReference>
<evidence type="ECO:0000256" key="1">
    <source>
        <dbReference type="ARBA" id="ARBA00023015"/>
    </source>
</evidence>
<dbReference type="InterPro" id="IPR018062">
    <property type="entry name" value="HTH_AraC-typ_CS"/>
</dbReference>
<dbReference type="InterPro" id="IPR003313">
    <property type="entry name" value="AraC-bd"/>
</dbReference>
<sequence>MSWRDAQQLLNQSMETLEGEAVSFHVHYWGLVQGLKANQVHRHSFFEICFCTGGLGVYMDDGRLHRIEAGTMFCSRPGVFHQIIPEADSPLDLLYVAFEVLPSSSKEAVKLFRELAVCENYFQPGKSLSPAALLWQCILQQVIVGRPLVESALSGMCHTLLSSLPEIFLKRSAEPRERPRNRAAAAQLNQAKLFIRDNLGGPLHLEQVARYVHMSGRHLTRMFLAEEGKTVVAYIRGERVRLAQALLSQDILTIQEIAEETGFGNVHYFTRVFNEETGMPPARFRRLHRE</sequence>
<accession>A0ABT4QEQ2</accession>
<evidence type="ECO:0000313" key="5">
    <source>
        <dbReference type="EMBL" id="MCZ8515341.1"/>
    </source>
</evidence>
<dbReference type="CDD" id="cd02208">
    <property type="entry name" value="cupin_RmlC-like"/>
    <property type="match status" value="1"/>
</dbReference>
<dbReference type="Gene3D" id="2.60.120.10">
    <property type="entry name" value="Jelly Rolls"/>
    <property type="match status" value="1"/>
</dbReference>
<gene>
    <name evidence="5" type="ORF">O9H85_23610</name>
</gene>
<dbReference type="InterPro" id="IPR037923">
    <property type="entry name" value="HTH-like"/>
</dbReference>
<reference evidence="5 6" key="1">
    <citation type="submission" date="2022-12" db="EMBL/GenBank/DDBJ databases">
        <title>Draft genome sequence of Paenibacillus sp. dW9.</title>
        <authorList>
            <person name="Choi E.-W."/>
            <person name="Kim D.-U."/>
        </authorList>
    </citation>
    <scope>NUCLEOTIDE SEQUENCE [LARGE SCALE GENOMIC DNA]</scope>
    <source>
        <strain evidence="6">dW9</strain>
    </source>
</reference>
<dbReference type="InterPro" id="IPR009057">
    <property type="entry name" value="Homeodomain-like_sf"/>
</dbReference>
<evidence type="ECO:0000256" key="3">
    <source>
        <dbReference type="ARBA" id="ARBA00023163"/>
    </source>
</evidence>
<dbReference type="PRINTS" id="PR00032">
    <property type="entry name" value="HTHARAC"/>
</dbReference>
<keyword evidence="3" id="KW-0804">Transcription</keyword>
<keyword evidence="2" id="KW-0238">DNA-binding</keyword>
<dbReference type="PROSITE" id="PS00041">
    <property type="entry name" value="HTH_ARAC_FAMILY_1"/>
    <property type="match status" value="1"/>
</dbReference>
<dbReference type="InterPro" id="IPR014710">
    <property type="entry name" value="RmlC-like_jellyroll"/>
</dbReference>